<dbReference type="Gene3D" id="3.40.640.10">
    <property type="entry name" value="Type I PLP-dependent aspartate aminotransferase-like (Major domain)"/>
    <property type="match status" value="1"/>
</dbReference>
<comment type="caution">
    <text evidence="9">The sequence shown here is derived from an EMBL/GenBank/DDBJ whole genome shotgun (WGS) entry which is preliminary data.</text>
</comment>
<dbReference type="Pfam" id="PF00155">
    <property type="entry name" value="Aminotran_1_2"/>
    <property type="match status" value="1"/>
</dbReference>
<comment type="catalytic activity">
    <reaction evidence="6">
        <text>an aromatic L-alpha-amino acid + 2-oxoglutarate = an aromatic oxo-acid + L-glutamate</text>
        <dbReference type="Rhea" id="RHEA:17533"/>
        <dbReference type="ChEBI" id="CHEBI:16810"/>
        <dbReference type="ChEBI" id="CHEBI:29985"/>
        <dbReference type="ChEBI" id="CHEBI:73309"/>
        <dbReference type="ChEBI" id="CHEBI:84824"/>
        <dbReference type="EC" id="2.6.1.57"/>
    </reaction>
</comment>
<name>A0A543I2E0_9MICO</name>
<dbReference type="SUPFAM" id="SSF53383">
    <property type="entry name" value="PLP-dependent transferases"/>
    <property type="match status" value="1"/>
</dbReference>
<dbReference type="EMBL" id="VFPM01000001">
    <property type="protein sequence ID" value="TQM64764.1"/>
    <property type="molecule type" value="Genomic_DNA"/>
</dbReference>
<dbReference type="Gene3D" id="3.90.1150.10">
    <property type="entry name" value="Aspartate Aminotransferase, domain 1"/>
    <property type="match status" value="1"/>
</dbReference>
<gene>
    <name evidence="6" type="primary">pat</name>
    <name evidence="9" type="ORF">FBY41_1143</name>
</gene>
<dbReference type="Proteomes" id="UP000316747">
    <property type="component" value="Unassembled WGS sequence"/>
</dbReference>
<sequence length="378" mass="39952">MSDAAESVTESAPPREVHGAPEAAVRLREVLGQMPDYKPGKAAAAPAGVTAFKVSSNENPYGPLPSVLAAIGDGATTINRYPDMAVTALTQRLAKALDVPPECIATGTGSVAVLAQIVTAACDAGDEVVFAWRSFEAYPIVTQLAGAKPVMVGLDAEARHRLDAMFAAITDRTRVILVCTPNNPTGPCAGQAELEAFLDKVPSDVIVVVDEAYVEFVRDPEAVRGLEVWRHRPNVVVLRTFSKAYGLAGLRVGYAVAHPPVAAALRKTATPFGVNSLAQVAAIASLDAFDELSERVDSLVAERDRVVQALADQGWKLPRSDANFVWFPLGSDSTAFSEACQEAGLMVRQYGDDGVRVTIGEAEANSRLIEVAAAFGPR</sequence>
<evidence type="ECO:0000256" key="5">
    <source>
        <dbReference type="ARBA" id="ARBA00022898"/>
    </source>
</evidence>
<evidence type="ECO:0000256" key="7">
    <source>
        <dbReference type="SAM" id="MobiDB-lite"/>
    </source>
</evidence>
<evidence type="ECO:0000256" key="6">
    <source>
        <dbReference type="HAMAP-Rule" id="MF_01513"/>
    </source>
</evidence>
<dbReference type="InterPro" id="IPR001917">
    <property type="entry name" value="Aminotrans_II_pyridoxalP_BS"/>
</dbReference>
<protein>
    <recommendedName>
        <fullName evidence="6">Aromatic amino acid aminotransferase</fullName>
        <shortName evidence="6">ArAT</shortName>
        <ecNumber evidence="6">2.6.1.57</ecNumber>
    </recommendedName>
</protein>
<dbReference type="PANTHER" id="PTHR43643">
    <property type="entry name" value="HISTIDINOL-PHOSPHATE AMINOTRANSFERASE 2"/>
    <property type="match status" value="1"/>
</dbReference>
<evidence type="ECO:0000256" key="4">
    <source>
        <dbReference type="ARBA" id="ARBA00022679"/>
    </source>
</evidence>
<evidence type="ECO:0000313" key="9">
    <source>
        <dbReference type="EMBL" id="TQM64764.1"/>
    </source>
</evidence>
<dbReference type="GO" id="GO:0008793">
    <property type="term" value="F:aromatic-amino-acid transaminase activity"/>
    <property type="evidence" value="ECO:0007669"/>
    <property type="project" value="UniProtKB-UniRule"/>
</dbReference>
<dbReference type="GO" id="GO:0000105">
    <property type="term" value="P:L-histidine biosynthetic process"/>
    <property type="evidence" value="ECO:0007669"/>
    <property type="project" value="InterPro"/>
</dbReference>
<feature type="modified residue" description="N6-(pyridoxal phosphate)lysine" evidence="6">
    <location>
        <position position="243"/>
    </location>
</feature>
<dbReference type="HAMAP" id="MF_01513">
    <property type="entry name" value="Phe_aminotrans_2"/>
    <property type="match status" value="1"/>
</dbReference>
<evidence type="ECO:0000256" key="3">
    <source>
        <dbReference type="ARBA" id="ARBA00022576"/>
    </source>
</evidence>
<comment type="similarity">
    <text evidence="6">Belongs to the class-II pyridoxal-phosphate-dependent aminotransferase family.</text>
</comment>
<dbReference type="CDD" id="cd00609">
    <property type="entry name" value="AAT_like"/>
    <property type="match status" value="1"/>
</dbReference>
<keyword evidence="5 6" id="KW-0663">Pyridoxal phosphate</keyword>
<dbReference type="InterPro" id="IPR050106">
    <property type="entry name" value="HistidinolP_aminotransfase"/>
</dbReference>
<comment type="subunit">
    <text evidence="2 6">Homodimer.</text>
</comment>
<dbReference type="PROSITE" id="PS00599">
    <property type="entry name" value="AA_TRANSFER_CLASS_2"/>
    <property type="match status" value="1"/>
</dbReference>
<dbReference type="OrthoDB" id="9809616at2"/>
<comment type="cofactor">
    <cofactor evidence="1 6">
        <name>pyridoxal 5'-phosphate</name>
        <dbReference type="ChEBI" id="CHEBI:597326"/>
    </cofactor>
</comment>
<dbReference type="InterPro" id="IPR005861">
    <property type="entry name" value="HisP_aminotrans"/>
</dbReference>
<keyword evidence="3 6" id="KW-0032">Aminotransferase</keyword>
<feature type="domain" description="Aminotransferase class I/classII large" evidence="8">
    <location>
        <begin position="53"/>
        <end position="370"/>
    </location>
</feature>
<dbReference type="InterPro" id="IPR024892">
    <property type="entry name" value="ArAT"/>
</dbReference>
<evidence type="ECO:0000259" key="8">
    <source>
        <dbReference type="Pfam" id="PF00155"/>
    </source>
</evidence>
<evidence type="ECO:0000256" key="1">
    <source>
        <dbReference type="ARBA" id="ARBA00001933"/>
    </source>
</evidence>
<dbReference type="AlphaFoldDB" id="A0A543I2E0"/>
<dbReference type="NCBIfam" id="NF002878">
    <property type="entry name" value="PRK03321.1"/>
    <property type="match status" value="1"/>
</dbReference>
<dbReference type="InterPro" id="IPR015422">
    <property type="entry name" value="PyrdxlP-dep_Trfase_small"/>
</dbReference>
<dbReference type="InterPro" id="IPR015424">
    <property type="entry name" value="PyrdxlP-dep_Trfase"/>
</dbReference>
<dbReference type="EC" id="2.6.1.57" evidence="6"/>
<dbReference type="RefSeq" id="WP_141842358.1">
    <property type="nucleotide sequence ID" value="NZ_VFPM01000001.1"/>
</dbReference>
<organism evidence="9 10">
    <name type="scientific">Humibacillus xanthopallidus</name>
    <dbReference type="NCBI Taxonomy" id="412689"/>
    <lineage>
        <taxon>Bacteria</taxon>
        <taxon>Bacillati</taxon>
        <taxon>Actinomycetota</taxon>
        <taxon>Actinomycetes</taxon>
        <taxon>Micrococcales</taxon>
        <taxon>Intrasporangiaceae</taxon>
        <taxon>Humibacillus</taxon>
    </lineage>
</organism>
<keyword evidence="4 6" id="KW-0808">Transferase</keyword>
<dbReference type="HAMAP" id="MF_01023">
    <property type="entry name" value="HisC_aminotrans_2"/>
    <property type="match status" value="1"/>
</dbReference>
<dbReference type="GO" id="GO:0004400">
    <property type="term" value="F:histidinol-phosphate transaminase activity"/>
    <property type="evidence" value="ECO:0007669"/>
    <property type="project" value="InterPro"/>
</dbReference>
<feature type="region of interest" description="Disordered" evidence="7">
    <location>
        <begin position="1"/>
        <end position="22"/>
    </location>
</feature>
<dbReference type="InterPro" id="IPR004839">
    <property type="entry name" value="Aminotransferase_I/II_large"/>
</dbReference>
<dbReference type="GO" id="GO:0030170">
    <property type="term" value="F:pyridoxal phosphate binding"/>
    <property type="evidence" value="ECO:0007669"/>
    <property type="project" value="UniProtKB-UniRule"/>
</dbReference>
<keyword evidence="10" id="KW-1185">Reference proteome</keyword>
<feature type="compositionally biased region" description="Basic and acidic residues" evidence="7">
    <location>
        <begin position="13"/>
        <end position="22"/>
    </location>
</feature>
<dbReference type="PANTHER" id="PTHR43643:SF3">
    <property type="entry name" value="HISTIDINOL-PHOSPHATE AMINOTRANSFERASE"/>
    <property type="match status" value="1"/>
</dbReference>
<evidence type="ECO:0000256" key="2">
    <source>
        <dbReference type="ARBA" id="ARBA00011738"/>
    </source>
</evidence>
<proteinExistence type="inferred from homology"/>
<dbReference type="NCBIfam" id="TIGR01141">
    <property type="entry name" value="hisC"/>
    <property type="match status" value="1"/>
</dbReference>
<reference evidence="9 10" key="1">
    <citation type="submission" date="2019-06" db="EMBL/GenBank/DDBJ databases">
        <title>Genome sequencing of plant associated microbes to promote plant fitness in Sorghum bicolor and Oryza sativa.</title>
        <authorList>
            <person name="Coleman-Derr D."/>
        </authorList>
    </citation>
    <scope>NUCLEOTIDE SEQUENCE [LARGE SCALE GENOMIC DNA]</scope>
    <source>
        <strain evidence="9 10">KV-663</strain>
    </source>
</reference>
<accession>A0A543I2E0</accession>
<evidence type="ECO:0000313" key="10">
    <source>
        <dbReference type="Proteomes" id="UP000316747"/>
    </source>
</evidence>
<dbReference type="InterPro" id="IPR015421">
    <property type="entry name" value="PyrdxlP-dep_Trfase_major"/>
</dbReference>
<comment type="function">
    <text evidence="6">Aminotransferase that catalyzes the conversion of aromatic amino acids and 2-oxoglutarate into corresponding aromatic oxo acids and L-glutamate.</text>
</comment>